<gene>
    <name evidence="1" type="ORF">PB1_12454</name>
</gene>
<evidence type="ECO:0000313" key="1">
    <source>
        <dbReference type="EMBL" id="EIJ78371.1"/>
    </source>
</evidence>
<keyword evidence="2" id="KW-1185">Reference proteome</keyword>
<comment type="caution">
    <text evidence="1">The sequence shown here is derived from an EMBL/GenBank/DDBJ whole genome shotgun (WGS) entry which is preliminary data.</text>
</comment>
<organism evidence="1 2">
    <name type="scientific">Bacillus methanolicus PB1</name>
    <dbReference type="NCBI Taxonomy" id="997296"/>
    <lineage>
        <taxon>Bacteria</taxon>
        <taxon>Bacillati</taxon>
        <taxon>Bacillota</taxon>
        <taxon>Bacilli</taxon>
        <taxon>Bacillales</taxon>
        <taxon>Bacillaceae</taxon>
        <taxon>Bacillus</taxon>
    </lineage>
</organism>
<reference evidence="1 2" key="1">
    <citation type="journal article" date="2012" name="Appl. Environ. Microbiol.">
        <title>Genome Sequence of Thermotolerant Bacillus methanolicus: Features and Regulation Related to Methylotrophy and Production of L-Lysine and L-Glutamate from Methanol.</title>
        <authorList>
            <person name="Heggeset T.M."/>
            <person name="Krog A."/>
            <person name="Balzer S."/>
            <person name="Wentzel A."/>
            <person name="Ellingsen T.E."/>
            <person name="Brautaset T."/>
        </authorList>
    </citation>
    <scope>NUCLEOTIDE SEQUENCE [LARGE SCALE GENOMIC DNA]</scope>
    <source>
        <strain evidence="1 2">PB1</strain>
    </source>
</reference>
<name>I3DVV0_BACMT</name>
<protein>
    <submittedName>
        <fullName evidence="1">Uncharacterized protein</fullName>
    </submittedName>
</protein>
<sequence>MDENNNQKHDHHHSAKQKMKFLWRNAKISFLLHNDVPERFLV</sequence>
<evidence type="ECO:0000313" key="2">
    <source>
        <dbReference type="Proteomes" id="UP000010523"/>
    </source>
</evidence>
<dbReference type="PATRIC" id="fig|997296.3.peg.2625"/>
<dbReference type="AlphaFoldDB" id="I3DVV0"/>
<dbReference type="Proteomes" id="UP000010523">
    <property type="component" value="Unassembled WGS sequence"/>
</dbReference>
<dbReference type="EMBL" id="AFEU01000003">
    <property type="protein sequence ID" value="EIJ78371.1"/>
    <property type="molecule type" value="Genomic_DNA"/>
</dbReference>
<accession>I3DVV0</accession>
<proteinExistence type="predicted"/>
<dbReference type="RefSeq" id="WP_004436764.1">
    <property type="nucleotide sequence ID" value="NZ_AFEU01000003.1"/>
</dbReference>